<comment type="similarity">
    <text evidence="1">Belongs to the Cyclase 1 superfamily.</text>
</comment>
<proteinExistence type="inferred from homology"/>
<dbReference type="EMBL" id="VCAU01000069">
    <property type="protein sequence ID" value="KAF9886971.1"/>
    <property type="molecule type" value="Genomic_DNA"/>
</dbReference>
<dbReference type="Pfam" id="PF04199">
    <property type="entry name" value="Cyclase"/>
    <property type="match status" value="1"/>
</dbReference>
<dbReference type="GO" id="GO:0019441">
    <property type="term" value="P:L-tryptophan catabolic process to kynurenine"/>
    <property type="evidence" value="ECO:0007669"/>
    <property type="project" value="InterPro"/>
</dbReference>
<organism evidence="2 3">
    <name type="scientific">Aspergillus nanangensis</name>
    <dbReference type="NCBI Taxonomy" id="2582783"/>
    <lineage>
        <taxon>Eukaryota</taxon>
        <taxon>Fungi</taxon>
        <taxon>Dikarya</taxon>
        <taxon>Ascomycota</taxon>
        <taxon>Pezizomycotina</taxon>
        <taxon>Eurotiomycetes</taxon>
        <taxon>Eurotiomycetidae</taxon>
        <taxon>Eurotiales</taxon>
        <taxon>Aspergillaceae</taxon>
        <taxon>Aspergillus</taxon>
        <taxon>Aspergillus subgen. Circumdati</taxon>
    </lineage>
</organism>
<dbReference type="PANTHER" id="PTHR34861:SF11">
    <property type="entry name" value="CYCLASE"/>
    <property type="match status" value="1"/>
</dbReference>
<evidence type="ECO:0000313" key="2">
    <source>
        <dbReference type="EMBL" id="KAF9886971.1"/>
    </source>
</evidence>
<dbReference type="Proteomes" id="UP001194746">
    <property type="component" value="Unassembled WGS sequence"/>
</dbReference>
<gene>
    <name evidence="2" type="ORF">FE257_010712</name>
</gene>
<dbReference type="PANTHER" id="PTHR34861">
    <property type="match status" value="1"/>
</dbReference>
<dbReference type="Gene3D" id="3.50.30.50">
    <property type="entry name" value="Putative cyclase"/>
    <property type="match status" value="1"/>
</dbReference>
<dbReference type="SUPFAM" id="SSF102198">
    <property type="entry name" value="Putative cyclase"/>
    <property type="match status" value="1"/>
</dbReference>
<evidence type="ECO:0000256" key="1">
    <source>
        <dbReference type="ARBA" id="ARBA00007865"/>
    </source>
</evidence>
<keyword evidence="3" id="KW-1185">Reference proteome</keyword>
<dbReference type="GO" id="GO:0004061">
    <property type="term" value="F:arylformamidase activity"/>
    <property type="evidence" value="ECO:0007669"/>
    <property type="project" value="InterPro"/>
</dbReference>
<reference evidence="2" key="2">
    <citation type="submission" date="2020-02" db="EMBL/GenBank/DDBJ databases">
        <authorList>
            <person name="Gilchrist C.L.M."/>
            <person name="Chooi Y.-H."/>
        </authorList>
    </citation>
    <scope>NUCLEOTIDE SEQUENCE</scope>
    <source>
        <strain evidence="2">MST-FP2251</strain>
    </source>
</reference>
<evidence type="ECO:0000313" key="3">
    <source>
        <dbReference type="Proteomes" id="UP001194746"/>
    </source>
</evidence>
<sequence length="494" mass="54481">MARRPAFDQLPLRPDDPPFSAWGLYGPDDQLGSLNLLTAANTLTSAQSEIQTGVRVTMDPPLDVLLVPASNRPQLRHTIIRRGGKLPIHDDEVAFNTQIGAQWDGLRHVTYLSGNKFYNNITSLDNISGGRDETHQLGINNWVQAGGIVGRGILLDFCSYAQTKNIHYELVGNQASYSITAQDLSACAAAQGVEIRYGDILFVRTGFWVGYNRLSEEEKAAWSEKEPFNTWVGVETSASMARFIWDGGVSACAGDAPGWERIPNTDSPSEAGLKGLSLHEIMLGGWGMPIGEMFDLESLDCLSQLPQSINEVSTAWIQSVLSSDIQEAKVCKVIEGTATKLLLDIVYGPEASPPTEVTPERICVKGGFNPSLHAYDTQKAYCREANFFAQLGQGIIIFEDLEAKSYTFGDCTQPLSLSHVFAGVEQLALLHGATWNMSANEFPWLSDASVLRDVMKALLQPTYWDNYFQKDDRIHGIPEPFSNRDRIVNAFQKL</sequence>
<name>A0AAD4CI41_ASPNN</name>
<dbReference type="InterPro" id="IPR037175">
    <property type="entry name" value="KFase_sf"/>
</dbReference>
<protein>
    <submittedName>
        <fullName evidence="2">Uncharacterized protein</fullName>
    </submittedName>
</protein>
<comment type="caution">
    <text evidence="2">The sequence shown here is derived from an EMBL/GenBank/DDBJ whole genome shotgun (WGS) entry which is preliminary data.</text>
</comment>
<dbReference type="InterPro" id="IPR007325">
    <property type="entry name" value="KFase/CYL"/>
</dbReference>
<dbReference type="InterPro" id="IPR004119">
    <property type="entry name" value="EcKL"/>
</dbReference>
<accession>A0AAD4CI41</accession>
<dbReference type="AlphaFoldDB" id="A0AAD4CI41"/>
<dbReference type="Pfam" id="PF02958">
    <property type="entry name" value="EcKL"/>
    <property type="match status" value="1"/>
</dbReference>
<reference evidence="2" key="1">
    <citation type="journal article" date="2019" name="Beilstein J. Org. Chem.">
        <title>Nanangenines: drimane sesquiterpenoids as the dominant metabolite cohort of a novel Australian fungus, Aspergillus nanangensis.</title>
        <authorList>
            <person name="Lacey H.J."/>
            <person name="Gilchrist C.L.M."/>
            <person name="Crombie A."/>
            <person name="Kalaitzis J.A."/>
            <person name="Vuong D."/>
            <person name="Rutledge P.J."/>
            <person name="Turner P."/>
            <person name="Pitt J.I."/>
            <person name="Lacey E."/>
            <person name="Chooi Y.H."/>
            <person name="Piggott A.M."/>
        </authorList>
    </citation>
    <scope>NUCLEOTIDE SEQUENCE</scope>
    <source>
        <strain evidence="2">MST-FP2251</strain>
    </source>
</reference>